<dbReference type="InterPro" id="IPR006311">
    <property type="entry name" value="TAT_signal"/>
</dbReference>
<comment type="similarity">
    <text evidence="2">Belongs to the bacterial solute-binding protein 5 family.</text>
</comment>
<keyword evidence="8" id="KW-1185">Reference proteome</keyword>
<feature type="transmembrane region" description="Helical" evidence="5">
    <location>
        <begin position="32"/>
        <end position="54"/>
    </location>
</feature>
<dbReference type="Proteomes" id="UP001548832">
    <property type="component" value="Unassembled WGS sequence"/>
</dbReference>
<protein>
    <submittedName>
        <fullName evidence="7">ABC transporter substrate-binding protein</fullName>
    </submittedName>
</protein>
<dbReference type="InterPro" id="IPR000914">
    <property type="entry name" value="SBP_5_dom"/>
</dbReference>
<dbReference type="EMBL" id="JBEWSZ010000001">
    <property type="protein sequence ID" value="MET2827088.1"/>
    <property type="molecule type" value="Genomic_DNA"/>
</dbReference>
<name>A0ABV2DAN5_9HYPH</name>
<sequence length="550" mass="61194">MTFYKSNKDSVPDHIRELAESAKSGDTDRREFLAMASVFGASTVMAYGMIGIAAPSQARADEPKRGGVIKVAMYVKDPKDPRTADWSQITTAQRQTLEPLVKYTRDFTFEPYLLESWDVNDDATEYVLHVRQGVTWTNGDAFNADDVIFNFTRWCDKGAEGNSMAGRMGSLVNAKTGKLREGALTKVDDKTVKLSLLKSDIALIPNVCDYPALVVHRSFDEKGANFVANPIGTGPFELVSYEVGDKVVYKRREDGKWWNGETYLDGIEFIDYGTDPSAVASAFEAGEIHTNYETSADYVPILDGLGLAKSEVITASTIVARTNVKNKPYDDQRVRHALQLAVDNSIVLQLGYNSAGEPAENHHVCKIHPEYAELPKVARDLAKAKALMAEAGQADFEHELITVDEDWHRNSGDAIAAQLREAGIKVKRTVLPGSTFWNDWTKYPYSMTNWNMRPLGVQILATAYRTGEAWNESAYSNPDFDAKIGEALSVADPAKRKALMADIQKILQDSGIIIQPYWRKLYSHSVASVKNHGMHPTYEHDFGKVWLDEA</sequence>
<dbReference type="CDD" id="cd08503">
    <property type="entry name" value="PBP2_NikA_DppA_OppA_like_17"/>
    <property type="match status" value="1"/>
</dbReference>
<keyword evidence="4" id="KW-0732">Signal</keyword>
<keyword evidence="5" id="KW-1133">Transmembrane helix</keyword>
<keyword evidence="5" id="KW-0472">Membrane</keyword>
<dbReference type="Gene3D" id="3.10.105.10">
    <property type="entry name" value="Dipeptide-binding Protein, Domain 3"/>
    <property type="match status" value="1"/>
</dbReference>
<dbReference type="InterPro" id="IPR039424">
    <property type="entry name" value="SBP_5"/>
</dbReference>
<dbReference type="Pfam" id="PF00496">
    <property type="entry name" value="SBP_bac_5"/>
    <property type="match status" value="1"/>
</dbReference>
<evidence type="ECO:0000256" key="2">
    <source>
        <dbReference type="ARBA" id="ARBA00005695"/>
    </source>
</evidence>
<evidence type="ECO:0000256" key="4">
    <source>
        <dbReference type="ARBA" id="ARBA00022729"/>
    </source>
</evidence>
<dbReference type="Gene3D" id="3.40.190.10">
    <property type="entry name" value="Periplasmic binding protein-like II"/>
    <property type="match status" value="1"/>
</dbReference>
<dbReference type="PANTHER" id="PTHR30290:SF9">
    <property type="entry name" value="OLIGOPEPTIDE-BINDING PROTEIN APPA"/>
    <property type="match status" value="1"/>
</dbReference>
<evidence type="ECO:0000259" key="6">
    <source>
        <dbReference type="Pfam" id="PF00496"/>
    </source>
</evidence>
<evidence type="ECO:0000256" key="5">
    <source>
        <dbReference type="SAM" id="Phobius"/>
    </source>
</evidence>
<accession>A0ABV2DAN5</accession>
<dbReference type="RefSeq" id="WP_354459138.1">
    <property type="nucleotide sequence ID" value="NZ_JBEWSZ010000001.1"/>
</dbReference>
<feature type="domain" description="Solute-binding protein family 5" evidence="6">
    <location>
        <begin position="109"/>
        <end position="452"/>
    </location>
</feature>
<evidence type="ECO:0000256" key="1">
    <source>
        <dbReference type="ARBA" id="ARBA00004418"/>
    </source>
</evidence>
<comment type="subcellular location">
    <subcellularLocation>
        <location evidence="1">Periplasm</location>
    </subcellularLocation>
</comment>
<dbReference type="Gene3D" id="3.90.76.10">
    <property type="entry name" value="Dipeptide-binding Protein, Domain 1"/>
    <property type="match status" value="1"/>
</dbReference>
<dbReference type="PANTHER" id="PTHR30290">
    <property type="entry name" value="PERIPLASMIC BINDING COMPONENT OF ABC TRANSPORTER"/>
    <property type="match status" value="1"/>
</dbReference>
<proteinExistence type="inferred from homology"/>
<dbReference type="PROSITE" id="PS51318">
    <property type="entry name" value="TAT"/>
    <property type="match status" value="1"/>
</dbReference>
<organism evidence="7 8">
    <name type="scientific">Mesorhizobium shangrilense</name>
    <dbReference type="NCBI Taxonomy" id="460060"/>
    <lineage>
        <taxon>Bacteria</taxon>
        <taxon>Pseudomonadati</taxon>
        <taxon>Pseudomonadota</taxon>
        <taxon>Alphaproteobacteria</taxon>
        <taxon>Hyphomicrobiales</taxon>
        <taxon>Phyllobacteriaceae</taxon>
        <taxon>Mesorhizobium</taxon>
    </lineage>
</organism>
<reference evidence="7 8" key="1">
    <citation type="submission" date="2024-06" db="EMBL/GenBank/DDBJ databases">
        <authorList>
            <person name="Kim D.-U."/>
        </authorList>
    </citation>
    <scope>NUCLEOTIDE SEQUENCE [LARGE SCALE GENOMIC DNA]</scope>
    <source>
        <strain evidence="7 8">KACC15460</strain>
    </source>
</reference>
<evidence type="ECO:0000256" key="3">
    <source>
        <dbReference type="ARBA" id="ARBA00022448"/>
    </source>
</evidence>
<evidence type="ECO:0000313" key="8">
    <source>
        <dbReference type="Proteomes" id="UP001548832"/>
    </source>
</evidence>
<dbReference type="PIRSF" id="PIRSF002741">
    <property type="entry name" value="MppA"/>
    <property type="match status" value="1"/>
</dbReference>
<gene>
    <name evidence="7" type="ORF">ABVQ20_08885</name>
</gene>
<dbReference type="SUPFAM" id="SSF53850">
    <property type="entry name" value="Periplasmic binding protein-like II"/>
    <property type="match status" value="1"/>
</dbReference>
<keyword evidence="5" id="KW-0812">Transmembrane</keyword>
<keyword evidence="3" id="KW-0813">Transport</keyword>
<evidence type="ECO:0000313" key="7">
    <source>
        <dbReference type="EMBL" id="MET2827088.1"/>
    </source>
</evidence>
<comment type="caution">
    <text evidence="7">The sequence shown here is derived from an EMBL/GenBank/DDBJ whole genome shotgun (WGS) entry which is preliminary data.</text>
</comment>
<dbReference type="InterPro" id="IPR030678">
    <property type="entry name" value="Peptide/Ni-bd"/>
</dbReference>